<dbReference type="OrthoDB" id="9803333at2"/>
<dbReference type="InterPro" id="IPR036291">
    <property type="entry name" value="NAD(P)-bd_dom_sf"/>
</dbReference>
<dbReference type="NCBIfam" id="NF005559">
    <property type="entry name" value="PRK07231.1"/>
    <property type="match status" value="1"/>
</dbReference>
<dbReference type="InterPro" id="IPR002347">
    <property type="entry name" value="SDR_fam"/>
</dbReference>
<evidence type="ECO:0000259" key="4">
    <source>
        <dbReference type="SMART" id="SM00822"/>
    </source>
</evidence>
<dbReference type="InterPro" id="IPR057326">
    <property type="entry name" value="KR_dom"/>
</dbReference>
<feature type="transmembrane region" description="Helical" evidence="3">
    <location>
        <begin position="136"/>
        <end position="157"/>
    </location>
</feature>
<evidence type="ECO:0000256" key="1">
    <source>
        <dbReference type="ARBA" id="ARBA00006484"/>
    </source>
</evidence>
<dbReference type="PRINTS" id="PR00080">
    <property type="entry name" value="SDRFAMILY"/>
</dbReference>
<dbReference type="PANTHER" id="PTHR42760:SF115">
    <property type="entry name" value="3-OXOACYL-[ACYL-CARRIER-PROTEIN] REDUCTASE FABG"/>
    <property type="match status" value="1"/>
</dbReference>
<dbReference type="EC" id="1.1.1.127" evidence="5"/>
<dbReference type="Pfam" id="PF13561">
    <property type="entry name" value="adh_short_C2"/>
    <property type="match status" value="1"/>
</dbReference>
<protein>
    <submittedName>
        <fullName evidence="5">2-dehydro-3-deoxy-D-gluconate 5-dehydrogenase</fullName>
        <ecNumber evidence="5">1.1.1.127</ecNumber>
    </submittedName>
</protein>
<keyword evidence="3" id="KW-0812">Transmembrane</keyword>
<name>A0A5C5Z2I9_9BACT</name>
<dbReference type="FunFam" id="3.40.50.720:FF:000084">
    <property type="entry name" value="Short-chain dehydrogenase reductase"/>
    <property type="match status" value="1"/>
</dbReference>
<gene>
    <name evidence="5" type="primary">kduD_1</name>
    <name evidence="5" type="ORF">CA13_30450</name>
</gene>
<feature type="transmembrane region" description="Helical" evidence="3">
    <location>
        <begin position="12"/>
        <end position="37"/>
    </location>
</feature>
<dbReference type="Gene3D" id="3.40.50.720">
    <property type="entry name" value="NAD(P)-binding Rossmann-like Domain"/>
    <property type="match status" value="1"/>
</dbReference>
<keyword evidence="2 5" id="KW-0560">Oxidoreductase</keyword>
<dbReference type="AlphaFoldDB" id="A0A5C5Z2I9"/>
<comment type="caution">
    <text evidence="5">The sequence shown here is derived from an EMBL/GenBank/DDBJ whole genome shotgun (WGS) entry which is preliminary data.</text>
</comment>
<evidence type="ECO:0000256" key="2">
    <source>
        <dbReference type="ARBA" id="ARBA00023002"/>
    </source>
</evidence>
<organism evidence="5 6">
    <name type="scientific">Novipirellula herctigrandis</name>
    <dbReference type="NCBI Taxonomy" id="2527986"/>
    <lineage>
        <taxon>Bacteria</taxon>
        <taxon>Pseudomonadati</taxon>
        <taxon>Planctomycetota</taxon>
        <taxon>Planctomycetia</taxon>
        <taxon>Pirellulales</taxon>
        <taxon>Pirellulaceae</taxon>
        <taxon>Novipirellula</taxon>
    </lineage>
</organism>
<keyword evidence="6" id="KW-1185">Reference proteome</keyword>
<proteinExistence type="inferred from homology"/>
<keyword evidence="3" id="KW-1133">Transmembrane helix</keyword>
<dbReference type="PRINTS" id="PR00081">
    <property type="entry name" value="GDHRDH"/>
</dbReference>
<dbReference type="SMART" id="SM00822">
    <property type="entry name" value="PKS_KR"/>
    <property type="match status" value="1"/>
</dbReference>
<feature type="domain" description="Ketoreductase" evidence="4">
    <location>
        <begin position="9"/>
        <end position="189"/>
    </location>
</feature>
<dbReference type="PANTHER" id="PTHR42760">
    <property type="entry name" value="SHORT-CHAIN DEHYDROGENASES/REDUCTASES FAMILY MEMBER"/>
    <property type="match status" value="1"/>
</dbReference>
<dbReference type="Proteomes" id="UP000315010">
    <property type="component" value="Unassembled WGS sequence"/>
</dbReference>
<dbReference type="SUPFAM" id="SSF51735">
    <property type="entry name" value="NAD(P)-binding Rossmann-fold domains"/>
    <property type="match status" value="1"/>
</dbReference>
<dbReference type="GO" id="GO:0047001">
    <property type="term" value="F:2-dehydro-3-deoxy-D-gluconate 5-dehydrogenase activity"/>
    <property type="evidence" value="ECO:0007669"/>
    <property type="project" value="UniProtKB-EC"/>
</dbReference>
<dbReference type="EMBL" id="SJPJ01000001">
    <property type="protein sequence ID" value="TWT81592.1"/>
    <property type="molecule type" value="Genomic_DNA"/>
</dbReference>
<accession>A0A5C5Z2I9</accession>
<evidence type="ECO:0000313" key="6">
    <source>
        <dbReference type="Proteomes" id="UP000315010"/>
    </source>
</evidence>
<comment type="similarity">
    <text evidence="1">Belongs to the short-chain dehydrogenases/reductases (SDR) family.</text>
</comment>
<keyword evidence="3" id="KW-0472">Membrane</keyword>
<reference evidence="5 6" key="1">
    <citation type="submission" date="2019-02" db="EMBL/GenBank/DDBJ databases">
        <title>Deep-cultivation of Planctomycetes and their phenomic and genomic characterization uncovers novel biology.</title>
        <authorList>
            <person name="Wiegand S."/>
            <person name="Jogler M."/>
            <person name="Boedeker C."/>
            <person name="Pinto D."/>
            <person name="Vollmers J."/>
            <person name="Rivas-Marin E."/>
            <person name="Kohn T."/>
            <person name="Peeters S.H."/>
            <person name="Heuer A."/>
            <person name="Rast P."/>
            <person name="Oberbeckmann S."/>
            <person name="Bunk B."/>
            <person name="Jeske O."/>
            <person name="Meyerdierks A."/>
            <person name="Storesund J.E."/>
            <person name="Kallscheuer N."/>
            <person name="Luecker S."/>
            <person name="Lage O.M."/>
            <person name="Pohl T."/>
            <person name="Merkel B.J."/>
            <person name="Hornburger P."/>
            <person name="Mueller R.-W."/>
            <person name="Bruemmer F."/>
            <person name="Labrenz M."/>
            <person name="Spormann A.M."/>
            <person name="Op Den Camp H."/>
            <person name="Overmann J."/>
            <person name="Amann R."/>
            <person name="Jetten M.S.M."/>
            <person name="Mascher T."/>
            <person name="Medema M.H."/>
            <person name="Devos D.P."/>
            <person name="Kaster A.-K."/>
            <person name="Ovreas L."/>
            <person name="Rohde M."/>
            <person name="Galperin M.Y."/>
            <person name="Jogler C."/>
        </authorList>
    </citation>
    <scope>NUCLEOTIDE SEQUENCE [LARGE SCALE GENOMIC DNA]</scope>
    <source>
        <strain evidence="5 6">CA13</strain>
    </source>
</reference>
<sequence length="251" mass="26494">MTPFELNNRLAVITGGATGIGLGIAQSFIAAGARVVLCSRSEQTLAKASQQLGPQAAYRVHDVSESGTSESLVSEIEENIAPISFLINNAGVHLKKPSVNVTREETQKVLDVHVLGALELTTSVGQRMLDRGDGSVVFIASMTSLIGLPQVVAYSAAKSAYLGMTRTLASEWGPRGVRVNAIAPGWIDSQMMRKALASDPKREEKILQRTPLGGFGQPEDIGWATLFLCSPAARFVTGVCLPVDGGASIGF</sequence>
<dbReference type="RefSeq" id="WP_146397593.1">
    <property type="nucleotide sequence ID" value="NZ_SJPJ01000001.1"/>
</dbReference>
<evidence type="ECO:0000256" key="3">
    <source>
        <dbReference type="SAM" id="Phobius"/>
    </source>
</evidence>
<dbReference type="CDD" id="cd05233">
    <property type="entry name" value="SDR_c"/>
    <property type="match status" value="1"/>
</dbReference>
<evidence type="ECO:0000313" key="5">
    <source>
        <dbReference type="EMBL" id="TWT81592.1"/>
    </source>
</evidence>